<dbReference type="InterPro" id="IPR029479">
    <property type="entry name" value="Nitroreductase"/>
</dbReference>
<sequence>MNVTEAIRSRRSIRKYKKGVVIPQEHFQLMLEAAMMAPSAGNTRPWEFLVVENRGILEKLTEINPYARMLRTASAAIVICAKPELQTGICSGFWPQDCGAAAENLILQAEDLGYGTCWCGMYPIQHRVEKAQALLRVTSIPYALIAVGVPDQAPEARGFFDPSRVRYIK</sequence>
<evidence type="ECO:0000313" key="5">
    <source>
        <dbReference type="Proteomes" id="UP001065549"/>
    </source>
</evidence>
<evidence type="ECO:0000256" key="1">
    <source>
        <dbReference type="ARBA" id="ARBA00007118"/>
    </source>
</evidence>
<dbReference type="CDD" id="cd02150">
    <property type="entry name" value="nitroreductase"/>
    <property type="match status" value="1"/>
</dbReference>
<comment type="caution">
    <text evidence="4">The sequence shown here is derived from an EMBL/GenBank/DDBJ whole genome shotgun (WGS) entry which is preliminary data.</text>
</comment>
<dbReference type="Pfam" id="PF00881">
    <property type="entry name" value="Nitroreductase"/>
    <property type="match status" value="2"/>
</dbReference>
<feature type="domain" description="Nitroreductase" evidence="3">
    <location>
        <begin position="95"/>
        <end position="148"/>
    </location>
</feature>
<dbReference type="AlphaFoldDB" id="A0A9J6QVA6"/>
<dbReference type="InterPro" id="IPR000415">
    <property type="entry name" value="Nitroreductase-like"/>
</dbReference>
<dbReference type="Gene3D" id="3.40.109.10">
    <property type="entry name" value="NADH Oxidase"/>
    <property type="match status" value="1"/>
</dbReference>
<reference evidence="4" key="1">
    <citation type="submission" date="2022-09" db="EMBL/GenBank/DDBJ databases">
        <title>Culturomic study of gut microbiota in children with autism spectrum disorder.</title>
        <authorList>
            <person name="Efimov B.A."/>
            <person name="Chaplin A.V."/>
            <person name="Sokolova S.R."/>
            <person name="Pikina A.P."/>
            <person name="Korzhanova M."/>
            <person name="Belova V."/>
            <person name="Korostin D."/>
        </authorList>
    </citation>
    <scope>NUCLEOTIDE SEQUENCE</scope>
    <source>
        <strain evidence="4">ASD5510</strain>
    </source>
</reference>
<protein>
    <submittedName>
        <fullName evidence="4">Nitroreductase family protein</fullName>
    </submittedName>
</protein>
<dbReference type="PANTHER" id="PTHR43673:SF10">
    <property type="entry name" value="NADH DEHYDROGENASE_NAD(P)H NITROREDUCTASE XCC3605-RELATED"/>
    <property type="match status" value="1"/>
</dbReference>
<gene>
    <name evidence="4" type="ORF">OBO34_06115</name>
</gene>
<dbReference type="EMBL" id="JAOSHN010000002">
    <property type="protein sequence ID" value="MCU7377926.1"/>
    <property type="molecule type" value="Genomic_DNA"/>
</dbReference>
<dbReference type="Proteomes" id="UP001065549">
    <property type="component" value="Unassembled WGS sequence"/>
</dbReference>
<evidence type="ECO:0000256" key="2">
    <source>
        <dbReference type="ARBA" id="ARBA00023002"/>
    </source>
</evidence>
<dbReference type="SUPFAM" id="SSF55469">
    <property type="entry name" value="FMN-dependent nitroreductase-like"/>
    <property type="match status" value="1"/>
</dbReference>
<accession>A0A9J6QVA6</accession>
<organism evidence="4 5">
    <name type="scientific">Hominibacterium faecale</name>
    <dbReference type="NCBI Taxonomy" id="2839743"/>
    <lineage>
        <taxon>Bacteria</taxon>
        <taxon>Bacillati</taxon>
        <taxon>Bacillota</taxon>
        <taxon>Clostridia</taxon>
        <taxon>Peptostreptococcales</taxon>
        <taxon>Anaerovoracaceae</taxon>
        <taxon>Hominibacterium</taxon>
    </lineage>
</organism>
<proteinExistence type="inferred from homology"/>
<keyword evidence="2" id="KW-0560">Oxidoreductase</keyword>
<name>A0A9J6QVA6_9FIRM</name>
<dbReference type="GO" id="GO:0016491">
    <property type="term" value="F:oxidoreductase activity"/>
    <property type="evidence" value="ECO:0007669"/>
    <property type="project" value="UniProtKB-KW"/>
</dbReference>
<keyword evidence="5" id="KW-1185">Reference proteome</keyword>
<evidence type="ECO:0000259" key="3">
    <source>
        <dbReference type="Pfam" id="PF00881"/>
    </source>
</evidence>
<dbReference type="PANTHER" id="PTHR43673">
    <property type="entry name" value="NAD(P)H NITROREDUCTASE YDGI-RELATED"/>
    <property type="match status" value="1"/>
</dbReference>
<dbReference type="RefSeq" id="WP_148395204.1">
    <property type="nucleotide sequence ID" value="NZ_JAJAGH010000006.1"/>
</dbReference>
<feature type="domain" description="Nitroreductase" evidence="3">
    <location>
        <begin position="7"/>
        <end position="62"/>
    </location>
</feature>
<evidence type="ECO:0000313" key="4">
    <source>
        <dbReference type="EMBL" id="MCU7377926.1"/>
    </source>
</evidence>
<comment type="similarity">
    <text evidence="1">Belongs to the nitroreductase family.</text>
</comment>